<feature type="compositionally biased region" description="Low complexity" evidence="6">
    <location>
        <begin position="1052"/>
        <end position="1062"/>
    </location>
</feature>
<evidence type="ECO:0000313" key="10">
    <source>
        <dbReference type="Proteomes" id="UP000037035"/>
    </source>
</evidence>
<dbReference type="Pfam" id="PF10404">
    <property type="entry name" value="BHD_2"/>
    <property type="match status" value="1"/>
</dbReference>
<feature type="domain" description="Rad4 beta-hairpin" evidence="7">
    <location>
        <begin position="598"/>
        <end position="648"/>
    </location>
</feature>
<dbReference type="GO" id="GO:0005737">
    <property type="term" value="C:cytoplasm"/>
    <property type="evidence" value="ECO:0007669"/>
    <property type="project" value="TreeGrafter"/>
</dbReference>
<evidence type="ECO:0000259" key="7">
    <source>
        <dbReference type="SMART" id="SM01030"/>
    </source>
</evidence>
<dbReference type="Pfam" id="PF10403">
    <property type="entry name" value="BHD_1"/>
    <property type="match status" value="1"/>
</dbReference>
<dbReference type="SMART" id="SM01031">
    <property type="entry name" value="BHD_2"/>
    <property type="match status" value="1"/>
</dbReference>
<dbReference type="InterPro" id="IPR004583">
    <property type="entry name" value="DNA_repair_Rad4"/>
</dbReference>
<proteinExistence type="inferred from homology"/>
<dbReference type="GO" id="GO:0006298">
    <property type="term" value="P:mismatch repair"/>
    <property type="evidence" value="ECO:0007669"/>
    <property type="project" value="TreeGrafter"/>
</dbReference>
<evidence type="ECO:0000256" key="6">
    <source>
        <dbReference type="SAM" id="MobiDB-lite"/>
    </source>
</evidence>
<dbReference type="InterPro" id="IPR018326">
    <property type="entry name" value="Rad4_beta-hairpin_dom1"/>
</dbReference>
<dbReference type="SUPFAM" id="SSF54001">
    <property type="entry name" value="Cysteine proteinases"/>
    <property type="match status" value="1"/>
</dbReference>
<dbReference type="VEuPathDB" id="FungiDB:VP01_448g4"/>
<keyword evidence="3" id="KW-0227">DNA damage</keyword>
<evidence type="ECO:0000313" key="9">
    <source>
        <dbReference type="EMBL" id="KNZ50323.1"/>
    </source>
</evidence>
<feature type="domain" description="Rad4 beta-hairpin" evidence="8">
    <location>
        <begin position="650"/>
        <end position="713"/>
    </location>
</feature>
<dbReference type="Gene3D" id="2.20.20.110">
    <property type="entry name" value="Rad4, beta-hairpin domain BHD1"/>
    <property type="match status" value="1"/>
</dbReference>
<dbReference type="SMART" id="SM01030">
    <property type="entry name" value="BHD_1"/>
    <property type="match status" value="1"/>
</dbReference>
<evidence type="ECO:0000259" key="8">
    <source>
        <dbReference type="SMART" id="SM01031"/>
    </source>
</evidence>
<evidence type="ECO:0008006" key="11">
    <source>
        <dbReference type="Google" id="ProtNLM"/>
    </source>
</evidence>
<dbReference type="FunFam" id="2.20.20.110:FF:000005">
    <property type="entry name" value="Unplaced genomic scaffold supercont1.2, whole genome shotgun sequence"/>
    <property type="match status" value="1"/>
</dbReference>
<evidence type="ECO:0000256" key="4">
    <source>
        <dbReference type="ARBA" id="ARBA00023204"/>
    </source>
</evidence>
<dbReference type="STRING" id="27349.A0A0L6UP59"/>
<dbReference type="InterPro" id="IPR038765">
    <property type="entry name" value="Papain-like_cys_pep_sf"/>
</dbReference>
<dbReference type="InterPro" id="IPR018327">
    <property type="entry name" value="BHD_2"/>
</dbReference>
<name>A0A0L6UP59_9BASI</name>
<keyword evidence="10" id="KW-1185">Reference proteome</keyword>
<dbReference type="InterPro" id="IPR036985">
    <property type="entry name" value="Transglutaminase-like_sf"/>
</dbReference>
<dbReference type="PANTHER" id="PTHR12135">
    <property type="entry name" value="DNA REPAIR PROTEIN XP-C / RAD4"/>
    <property type="match status" value="1"/>
</dbReference>
<dbReference type="InterPro" id="IPR018325">
    <property type="entry name" value="Rad4/PNGase_transGLS-fold"/>
</dbReference>
<evidence type="ECO:0000256" key="2">
    <source>
        <dbReference type="ARBA" id="ARBA00009525"/>
    </source>
</evidence>
<dbReference type="GO" id="GO:0071942">
    <property type="term" value="C:XPC complex"/>
    <property type="evidence" value="ECO:0007669"/>
    <property type="project" value="TreeGrafter"/>
</dbReference>
<feature type="region of interest" description="Disordered" evidence="6">
    <location>
        <begin position="978"/>
        <end position="1147"/>
    </location>
</feature>
<evidence type="ECO:0000256" key="5">
    <source>
        <dbReference type="ARBA" id="ARBA00023242"/>
    </source>
</evidence>
<feature type="region of interest" description="Disordered" evidence="6">
    <location>
        <begin position="74"/>
        <end position="101"/>
    </location>
</feature>
<dbReference type="GO" id="GO:0000111">
    <property type="term" value="C:nucleotide-excision repair factor 2 complex"/>
    <property type="evidence" value="ECO:0007669"/>
    <property type="project" value="TreeGrafter"/>
</dbReference>
<evidence type="ECO:0000256" key="1">
    <source>
        <dbReference type="ARBA" id="ARBA00004123"/>
    </source>
</evidence>
<feature type="region of interest" description="Disordered" evidence="6">
    <location>
        <begin position="333"/>
        <end position="381"/>
    </location>
</feature>
<organism evidence="9 10">
    <name type="scientific">Puccinia sorghi</name>
    <dbReference type="NCBI Taxonomy" id="27349"/>
    <lineage>
        <taxon>Eukaryota</taxon>
        <taxon>Fungi</taxon>
        <taxon>Dikarya</taxon>
        <taxon>Basidiomycota</taxon>
        <taxon>Pucciniomycotina</taxon>
        <taxon>Pucciniomycetes</taxon>
        <taxon>Pucciniales</taxon>
        <taxon>Pucciniaceae</taxon>
        <taxon>Puccinia</taxon>
    </lineage>
</organism>
<dbReference type="Gene3D" id="3.90.260.10">
    <property type="entry name" value="Transglutaminase-like"/>
    <property type="match status" value="1"/>
</dbReference>
<feature type="compositionally biased region" description="Low complexity" evidence="6">
    <location>
        <begin position="365"/>
        <end position="381"/>
    </location>
</feature>
<sequence length="1176" mass="131818">MAEKAQSSNDEDTTIQTSWALKRSELFRRFIQERKTLQRTPKKHTIKLPAKDTPVGTEYPGYPPQPAAVVLVPNPTGINQDKKPLDNSMSSYSEDQSEDEQVDWEEVDVDAIGDANLENAESSSRNVVFDIVLSRAGEQPSIKKRSANSALERQIRHQVHRMHTITLLTAGLLRNRLLNDALLKARLLSLVPLPLVNAFNTFTPETHPLDRDRSRLFDSALKDLISWWWQSFQVNNSFEGMISRTWSEAEELYRISDDVNGKGKAKGDTREDAFLQLLESGEPIHGVKSLMKRALLMKGSRDMSAQLFTSCLRALDIPARLVFSLQPVTWRGAGAGGKSANPSAVTEQDTAPGGSTSPKIAESRAVASKGKAVSVAAQSSKLKSKRGEWAAKAEKAAKAIKAKSKNAENRTQHLPVMTSPPTNSPVIKLRKSRPPAKTKNWAKSPSPEPREMNRPPVFWTEVYSKPMKEWYCVDVTRKKMRCKNIMEPSRNNPENKMVYVIAYEEDNYLRDVTARYAHSFGATTMKARLPSKKNEGDWFQDAAALLQRPYKLVSAKNSLPQLDDLANSYAYIYIHMYVYIAEQGRDVKEDSEMEKAQVTEAMPTTVTGFKNHPKYVLERHLRREEVIYPKKPIGTFRGDSVYPRSSVVVCKSTETYMREGKRVKGGENPLKMVKPRTVTINRKRETELLKMDGQPVPLQGLFAEWQTELLIPPPIVDVSFSALHRRAVVVSLLICNHNTTSTRAGKSAPNLIYHVKLLIQIIYPHVFQVSFEFHRSRAAPVIDGIIVPESEAEFVLDVSVFFPALIQSRTLRKDAYWTSEEALEVKELERLEERCLKRWKKLIIGLRIRQRLQREYGPSFTQVSGSQGSQKPVQAVSQVVLAFICWYFFVRVSLSFSFFQSINTESVRPVTSTIQQPIKAAGSELSNPTVPFELYTDHQMNPMVVPQPVNNGVDLAMRDLRQPEQENLEESMAADVHLPSSPKATGSDTLQCSPKLVNERAQSSSIDTPPRTRKSNRTPRNTRSTKAATRKGTNRKRSPTADDDGVSPLLKTTTTRGTGTVGSQKRQPLRRSSGRSPGSDPDLSSPLTSPPPEGEYPDDDAIISPPKRARLDQQTPNLTSEIIPPENLIENLASGSKQGQPRTARPARLAAIKANHNLLLTSSDSLKSKRTLRPRQ</sequence>
<evidence type="ECO:0000256" key="3">
    <source>
        <dbReference type="ARBA" id="ARBA00022763"/>
    </source>
</evidence>
<dbReference type="AlphaFoldDB" id="A0A0L6UP59"/>
<feature type="compositionally biased region" description="Low complexity" evidence="6">
    <location>
        <begin position="1074"/>
        <end position="1087"/>
    </location>
</feature>
<feature type="compositionally biased region" description="Polar residues" evidence="6">
    <location>
        <begin position="1018"/>
        <end position="1027"/>
    </location>
</feature>
<dbReference type="EMBL" id="LAVV01009601">
    <property type="protein sequence ID" value="KNZ50323.1"/>
    <property type="molecule type" value="Genomic_DNA"/>
</dbReference>
<dbReference type="Proteomes" id="UP000037035">
    <property type="component" value="Unassembled WGS sequence"/>
</dbReference>
<feature type="compositionally biased region" description="Polar residues" evidence="6">
    <location>
        <begin position="340"/>
        <end position="358"/>
    </location>
</feature>
<feature type="region of interest" description="Disordered" evidence="6">
    <location>
        <begin position="400"/>
        <end position="452"/>
    </location>
</feature>
<accession>A0A0L6UP59</accession>
<dbReference type="PANTHER" id="PTHR12135:SF0">
    <property type="entry name" value="DNA REPAIR PROTEIN COMPLEMENTING XP-C CELLS"/>
    <property type="match status" value="1"/>
</dbReference>
<dbReference type="GO" id="GO:0003697">
    <property type="term" value="F:single-stranded DNA binding"/>
    <property type="evidence" value="ECO:0007669"/>
    <property type="project" value="TreeGrafter"/>
</dbReference>
<comment type="subcellular location">
    <subcellularLocation>
        <location evidence="1">Nucleus</location>
    </subcellularLocation>
</comment>
<feature type="compositionally biased region" description="Polar residues" evidence="6">
    <location>
        <begin position="982"/>
        <end position="992"/>
    </location>
</feature>
<gene>
    <name evidence="9" type="ORF">VP01_448g4</name>
</gene>
<dbReference type="GO" id="GO:0003684">
    <property type="term" value="F:damaged DNA binding"/>
    <property type="evidence" value="ECO:0007669"/>
    <property type="project" value="InterPro"/>
</dbReference>
<keyword evidence="5" id="KW-0539">Nucleus</keyword>
<feature type="compositionally biased region" description="Basic residues" evidence="6">
    <location>
        <begin position="1028"/>
        <end position="1038"/>
    </location>
</feature>
<comment type="similarity">
    <text evidence="2">Belongs to the XPC family.</text>
</comment>
<keyword evidence="4" id="KW-0234">DNA repair</keyword>
<comment type="caution">
    <text evidence="9">The sequence shown here is derived from an EMBL/GenBank/DDBJ whole genome shotgun (WGS) entry which is preliminary data.</text>
</comment>
<dbReference type="OrthoDB" id="300780at2759"/>
<protein>
    <recommendedName>
        <fullName evidence="11">Rad4 beta-hairpin domain-containing protein</fullName>
    </recommendedName>
</protein>
<reference evidence="9 10" key="1">
    <citation type="submission" date="2015-08" db="EMBL/GenBank/DDBJ databases">
        <title>Next Generation Sequencing and Analysis of the Genome of Puccinia sorghi L Schw, the Causal Agent of Maize Common Rust.</title>
        <authorList>
            <person name="Rochi L."/>
            <person name="Burguener G."/>
            <person name="Darino M."/>
            <person name="Turjanski A."/>
            <person name="Kreff E."/>
            <person name="Dieguez M.J."/>
            <person name="Sacco F."/>
        </authorList>
    </citation>
    <scope>NUCLEOTIDE SEQUENCE [LARGE SCALE GENOMIC DNA]</scope>
    <source>
        <strain evidence="9 10">RO10H11247</strain>
    </source>
</reference>
<dbReference type="GO" id="GO:0006289">
    <property type="term" value="P:nucleotide-excision repair"/>
    <property type="evidence" value="ECO:0007669"/>
    <property type="project" value="InterPro"/>
</dbReference>
<dbReference type="Pfam" id="PF03835">
    <property type="entry name" value="Rad4"/>
    <property type="match status" value="1"/>
</dbReference>